<evidence type="ECO:0000256" key="4">
    <source>
        <dbReference type="ARBA" id="ARBA00023163"/>
    </source>
</evidence>
<dbReference type="PANTHER" id="PTHR43133">
    <property type="entry name" value="RNA POLYMERASE ECF-TYPE SIGMA FACTO"/>
    <property type="match status" value="1"/>
</dbReference>
<name>A0A2W5KQL8_9GAMM</name>
<comment type="similarity">
    <text evidence="1">Belongs to the sigma-70 factor family. ECF subfamily.</text>
</comment>
<dbReference type="NCBIfam" id="TIGR02999">
    <property type="entry name" value="Sig-70_X6"/>
    <property type="match status" value="1"/>
</dbReference>
<evidence type="ECO:0000256" key="2">
    <source>
        <dbReference type="ARBA" id="ARBA00023015"/>
    </source>
</evidence>
<dbReference type="Pfam" id="PF07638">
    <property type="entry name" value="Sigma70_ECF"/>
    <property type="match status" value="1"/>
</dbReference>
<dbReference type="InterPro" id="IPR011517">
    <property type="entry name" value="RNA_pol_sigma70_ECF-like"/>
</dbReference>
<proteinExistence type="inferred from homology"/>
<evidence type="ECO:0000256" key="1">
    <source>
        <dbReference type="ARBA" id="ARBA00010641"/>
    </source>
</evidence>
<dbReference type="PANTHER" id="PTHR43133:SF39">
    <property type="entry name" value="SIMILAR TO RNA POLYMERASE SIGMA-E FACTOR"/>
    <property type="match status" value="1"/>
</dbReference>
<dbReference type="GO" id="GO:0016987">
    <property type="term" value="F:sigma factor activity"/>
    <property type="evidence" value="ECO:0007669"/>
    <property type="project" value="UniProtKB-KW"/>
</dbReference>
<dbReference type="SUPFAM" id="SSF88946">
    <property type="entry name" value="Sigma2 domain of RNA polymerase sigma factors"/>
    <property type="match status" value="1"/>
</dbReference>
<sequence length="229" mass="25175">MAARPGRFTEDRRKKPSALFIRPSAVPDLTDNAGRGRRQRTGMAAEVGVAPVTELLARSRAGDVQARDEAYAAMYEQLKLAAHRQLRGQRQALQTTALVHEAWLKLAGNAALAPADRNHLMALSTRAMRQVLVDHARHVQADKRDGAVEPLTLAASSIAQPQAEVEVLALHGLLEELQGFDPRAAQIVELRYFGGYDEAEIAAMLDTSLSTVQRDWRRTRAWLAAKLGN</sequence>
<organism evidence="6 7">
    <name type="scientific">Rhodanobacter denitrificans</name>
    <dbReference type="NCBI Taxonomy" id="666685"/>
    <lineage>
        <taxon>Bacteria</taxon>
        <taxon>Pseudomonadati</taxon>
        <taxon>Pseudomonadota</taxon>
        <taxon>Gammaproteobacteria</taxon>
        <taxon>Lysobacterales</taxon>
        <taxon>Rhodanobacteraceae</taxon>
        <taxon>Rhodanobacter</taxon>
    </lineage>
</organism>
<comment type="caution">
    <text evidence="6">The sequence shown here is derived from an EMBL/GenBank/DDBJ whole genome shotgun (WGS) entry which is preliminary data.</text>
</comment>
<dbReference type="InterPro" id="IPR013325">
    <property type="entry name" value="RNA_pol_sigma_r2"/>
</dbReference>
<dbReference type="GO" id="GO:0006352">
    <property type="term" value="P:DNA-templated transcription initiation"/>
    <property type="evidence" value="ECO:0007669"/>
    <property type="project" value="InterPro"/>
</dbReference>
<dbReference type="InterPro" id="IPR053812">
    <property type="entry name" value="HTH_Sigma70_ECF-like"/>
</dbReference>
<dbReference type="Proteomes" id="UP000249046">
    <property type="component" value="Unassembled WGS sequence"/>
</dbReference>
<keyword evidence="4" id="KW-0804">Transcription</keyword>
<gene>
    <name evidence="6" type="ORF">DI564_03310</name>
</gene>
<dbReference type="AlphaFoldDB" id="A0A2W5KQL8"/>
<dbReference type="InterPro" id="IPR014284">
    <property type="entry name" value="RNA_pol_sigma-70_dom"/>
</dbReference>
<feature type="domain" description="RNA polymerase sigma-70 ECF-like HTH" evidence="5">
    <location>
        <begin position="52"/>
        <end position="227"/>
    </location>
</feature>
<accession>A0A2W5KQL8</accession>
<dbReference type="Gene3D" id="1.10.10.10">
    <property type="entry name" value="Winged helix-like DNA-binding domain superfamily/Winged helix DNA-binding domain"/>
    <property type="match status" value="1"/>
</dbReference>
<evidence type="ECO:0000259" key="5">
    <source>
        <dbReference type="Pfam" id="PF07638"/>
    </source>
</evidence>
<dbReference type="NCBIfam" id="TIGR02937">
    <property type="entry name" value="sigma70-ECF"/>
    <property type="match status" value="1"/>
</dbReference>
<dbReference type="InterPro" id="IPR036388">
    <property type="entry name" value="WH-like_DNA-bd_sf"/>
</dbReference>
<evidence type="ECO:0000313" key="6">
    <source>
        <dbReference type="EMBL" id="PZQ18349.1"/>
    </source>
</evidence>
<evidence type="ECO:0000313" key="7">
    <source>
        <dbReference type="Proteomes" id="UP000249046"/>
    </source>
</evidence>
<keyword evidence="2" id="KW-0805">Transcription regulation</keyword>
<dbReference type="InterPro" id="IPR013324">
    <property type="entry name" value="RNA_pol_sigma_r3/r4-like"/>
</dbReference>
<keyword evidence="3" id="KW-0731">Sigma factor</keyword>
<reference evidence="6 7" key="1">
    <citation type="submission" date="2017-08" db="EMBL/GenBank/DDBJ databases">
        <title>Infants hospitalized years apart are colonized by the same room-sourced microbial strains.</title>
        <authorList>
            <person name="Brooks B."/>
            <person name="Olm M.R."/>
            <person name="Firek B.A."/>
            <person name="Baker R."/>
            <person name="Thomas B.C."/>
            <person name="Morowitz M.J."/>
            <person name="Banfield J.F."/>
        </authorList>
    </citation>
    <scope>NUCLEOTIDE SEQUENCE [LARGE SCALE GENOMIC DNA]</scope>
    <source>
        <strain evidence="6">S2_005_003_R2_42</strain>
    </source>
</reference>
<dbReference type="InterPro" id="IPR039425">
    <property type="entry name" value="RNA_pol_sigma-70-like"/>
</dbReference>
<protein>
    <submittedName>
        <fullName evidence="6">RNA polymerase subunit sigma</fullName>
    </submittedName>
</protein>
<dbReference type="SUPFAM" id="SSF88659">
    <property type="entry name" value="Sigma3 and sigma4 domains of RNA polymerase sigma factors"/>
    <property type="match status" value="1"/>
</dbReference>
<dbReference type="EMBL" id="QFPO01000003">
    <property type="protein sequence ID" value="PZQ18349.1"/>
    <property type="molecule type" value="Genomic_DNA"/>
</dbReference>
<evidence type="ECO:0000256" key="3">
    <source>
        <dbReference type="ARBA" id="ARBA00023082"/>
    </source>
</evidence>